<keyword evidence="1" id="KW-0472">Membrane</keyword>
<keyword evidence="1" id="KW-0812">Transmembrane</keyword>
<dbReference type="Proteomes" id="UP000094565">
    <property type="component" value="Chromosome 1"/>
</dbReference>
<evidence type="ECO:0000313" key="3">
    <source>
        <dbReference type="Proteomes" id="UP000094565"/>
    </source>
</evidence>
<dbReference type="EMBL" id="CP014584">
    <property type="protein sequence ID" value="ANZ73511.1"/>
    <property type="molecule type" value="Genomic_DNA"/>
</dbReference>
<proteinExistence type="predicted"/>
<keyword evidence="1" id="KW-1133">Transmembrane helix</keyword>
<feature type="transmembrane region" description="Helical" evidence="1">
    <location>
        <begin position="65"/>
        <end position="90"/>
    </location>
</feature>
<dbReference type="AlphaFoldDB" id="A0A1B2J6A0"/>
<evidence type="ECO:0000313" key="2">
    <source>
        <dbReference type="EMBL" id="ANZ73511.1"/>
    </source>
</evidence>
<protein>
    <submittedName>
        <fullName evidence="2">BA75_01059T0</fullName>
    </submittedName>
</protein>
<accession>A0A1B2J6A0</accession>
<sequence length="556" mass="63263">MSDEHLLNAQVKVVPFFDIFGSSCCDTNSLAKIQRNVESNIPVDFENLVDYDLEKWSTYHESFHLIINTMFLFGLCLLTTLIIGAFIYFWRQILVQEPPESSSNRSVINLSLPHGENGASCKNRNQCYEASVTSSFPSMIRNQFNDADLQRHLVVSQRQESRLVATYDGSSIDRFLHTSIKQENSPTILSSNLLTAQEEIIQSALERTITACISTSKEKETAHKTEQLAKPGIYYDRLTTLFPISPSGCNGHNLILPRQENSREPKGLSHKLLDRNQKIVYRPGELVRLFPKVQLQTLNDSLDFISVLDNLFPRRVPKYGDLIEIDRMLTEIRLLLMNETIPRQPISDKATRSIAAVRFLSLSLNIKQNQNPFIFLPSYHRIIQQLIDTGAVWDIFEICQPLLTHAIIETITEYCNAMWNYKNELTDKVQNYFNALGLRPTLQQPFQCFKFVINMELMGINNNKVKIALANYAANNLTRIDKLILGEAIKLSRDECQKTFFSQLLTIKGKSWKNDSCFDRPEISGSAESTKKPCGQKNGTVLGEMVQNSNGLPGHI</sequence>
<reference evidence="2 3" key="1">
    <citation type="submission" date="2016-02" db="EMBL/GenBank/DDBJ databases">
        <title>Comparative genomic and transcriptomic foundation for Pichia pastoris.</title>
        <authorList>
            <person name="Love K.R."/>
            <person name="Shah K.A."/>
            <person name="Whittaker C.A."/>
            <person name="Wu J."/>
            <person name="Bartlett M.C."/>
            <person name="Ma D."/>
            <person name="Leeson R.L."/>
            <person name="Priest M."/>
            <person name="Young S.K."/>
            <person name="Love J.C."/>
        </authorList>
    </citation>
    <scope>NUCLEOTIDE SEQUENCE [LARGE SCALE GENOMIC DNA]</scope>
    <source>
        <strain evidence="2 3">ATCC 28485</strain>
    </source>
</reference>
<dbReference type="OrthoDB" id="4092221at2759"/>
<gene>
    <name evidence="2" type="ORF">ATY40_BA7501059</name>
</gene>
<evidence type="ECO:0000256" key="1">
    <source>
        <dbReference type="SAM" id="Phobius"/>
    </source>
</evidence>
<organism evidence="2 3">
    <name type="scientific">Komagataella pastoris</name>
    <name type="common">Yeast</name>
    <name type="synonym">Pichia pastoris</name>
    <dbReference type="NCBI Taxonomy" id="4922"/>
    <lineage>
        <taxon>Eukaryota</taxon>
        <taxon>Fungi</taxon>
        <taxon>Dikarya</taxon>
        <taxon>Ascomycota</taxon>
        <taxon>Saccharomycotina</taxon>
        <taxon>Pichiomycetes</taxon>
        <taxon>Pichiales</taxon>
        <taxon>Pichiaceae</taxon>
        <taxon>Komagataella</taxon>
    </lineage>
</organism>
<name>A0A1B2J6A0_PICPA</name>
<keyword evidence="3" id="KW-1185">Reference proteome</keyword>